<dbReference type="Proteomes" id="UP001297581">
    <property type="component" value="Unassembled WGS sequence"/>
</dbReference>
<keyword evidence="1" id="KW-1133">Transmembrane helix</keyword>
<feature type="transmembrane region" description="Helical" evidence="1">
    <location>
        <begin position="75"/>
        <end position="95"/>
    </location>
</feature>
<protein>
    <submittedName>
        <fullName evidence="2">Uncharacterized protein</fullName>
    </submittedName>
</protein>
<sequence>MHKISYDVALKEAIFILLPLLVLLVVKVLSGNFESYLKLSDFSLAMSIMYGQLLAKSLDVPDKMKKRGRFSTYQVYIFVGAILSITIYITFQTVTNIDACWYYAQIPLFILTLVFYIPISALMSDLSLGANSKP</sequence>
<evidence type="ECO:0000313" key="3">
    <source>
        <dbReference type="Proteomes" id="UP001297581"/>
    </source>
</evidence>
<evidence type="ECO:0000256" key="1">
    <source>
        <dbReference type="SAM" id="Phobius"/>
    </source>
</evidence>
<proteinExistence type="predicted"/>
<feature type="transmembrane region" description="Helical" evidence="1">
    <location>
        <begin position="101"/>
        <end position="123"/>
    </location>
</feature>
<comment type="caution">
    <text evidence="2">The sequence shown here is derived from an EMBL/GenBank/DDBJ whole genome shotgun (WGS) entry which is preliminary data.</text>
</comment>
<feature type="transmembrane region" description="Helical" evidence="1">
    <location>
        <begin position="12"/>
        <end position="30"/>
    </location>
</feature>
<dbReference type="AlphaFoldDB" id="A0AAJ1BF74"/>
<keyword evidence="1" id="KW-0472">Membrane</keyword>
<reference evidence="2 3" key="1">
    <citation type="submission" date="2022-02" db="EMBL/GenBank/DDBJ databases">
        <title>The genome sequence of Shewanella sp. 3B26.</title>
        <authorList>
            <person name="Du J."/>
        </authorList>
    </citation>
    <scope>NUCLEOTIDE SEQUENCE [LARGE SCALE GENOMIC DNA]</scope>
    <source>
        <strain evidence="2 3">3B26</strain>
    </source>
</reference>
<evidence type="ECO:0000313" key="2">
    <source>
        <dbReference type="EMBL" id="MCH4293664.1"/>
    </source>
</evidence>
<name>A0AAJ1BF74_9GAMM</name>
<keyword evidence="3" id="KW-1185">Reference proteome</keyword>
<keyword evidence="1" id="KW-0812">Transmembrane</keyword>
<organism evidence="2 3">
    <name type="scientific">Shewanella zhuhaiensis</name>
    <dbReference type="NCBI Taxonomy" id="2919576"/>
    <lineage>
        <taxon>Bacteria</taxon>
        <taxon>Pseudomonadati</taxon>
        <taxon>Pseudomonadota</taxon>
        <taxon>Gammaproteobacteria</taxon>
        <taxon>Alteromonadales</taxon>
        <taxon>Shewanellaceae</taxon>
        <taxon>Shewanella</taxon>
    </lineage>
</organism>
<dbReference type="EMBL" id="JAKUDL010000001">
    <property type="protein sequence ID" value="MCH4293664.1"/>
    <property type="molecule type" value="Genomic_DNA"/>
</dbReference>
<accession>A0AAJ1BF74</accession>
<gene>
    <name evidence="2" type="ORF">MJ923_05025</name>
</gene>